<dbReference type="GO" id="GO:0030695">
    <property type="term" value="F:GTPase regulator activity"/>
    <property type="evidence" value="ECO:0007669"/>
    <property type="project" value="TreeGrafter"/>
</dbReference>
<feature type="compositionally biased region" description="Low complexity" evidence="1">
    <location>
        <begin position="482"/>
        <end position="497"/>
    </location>
</feature>
<evidence type="ECO:0000256" key="1">
    <source>
        <dbReference type="SAM" id="MobiDB-lite"/>
    </source>
</evidence>
<name>A0A6A5ZX83_9PLEO</name>
<dbReference type="Proteomes" id="UP000799771">
    <property type="component" value="Unassembled WGS sequence"/>
</dbReference>
<sequence>MEVLLAKVTQQAMSYAIRSGIAITSTYALKQCGRLMKTVEGREKEELATLQFRLDSKIKIISPAIDMIELIAARGNTSLESAVTLTKSLRWDIQELGNRVEKAVAEEQLSRRGSSKAKSRAQNDLELKIIISDMKKLLDRIEDAVPLINLAITTSGVSLSHTLPATVSPSRLLQASTFLTSGDGQYCMTKPRAQQIGPTFFLSMYMLFAGYANRPHEEGIRETTWKEVMHKARVTLLRVPLDNVYDYPIPFGSNVRRADEANHNHIPSDSKLQEYAYQLLIVEDLDDGRMHNYEDDEPCPEPYDGIAQAGLREIVPIHEISKIFYADTGKILNIGTEGESSNPILLLKRDINATPPRRTMERAATETGYESDDSHTVGADRTDDEQSELDDQLRRESTPDLHEELHQEPAMPKFPWRLPPTLDLEWMAFEVYTEEPSTDSELDETEDSELDLPSPSPAYTESQRSRSESPSLLEDLSNLNIDSSTPSDSPQPTHQTQLIPSPQKKPAPITRNTPQPPPPALPAIKTSLSLLEMLIRLTALQQFQQSSHLAIPDEFLTFFLSESSTSGAGGDADLRRRYRREARMRVGFDPYDESPIKRRGEEYLAHEFHDHDDADDPPPFDYDAYPTRGSYPSSRSPSINSSAPASSSRPNSTASLLKGARSEVSHASSPSPLLRRATTQPGGNRALRQPSFRIGHVVLPRPGRRPETPPGAGT</sequence>
<accession>A0A6A5ZX83</accession>
<dbReference type="InterPro" id="IPR008812">
    <property type="entry name" value="Ran_GTP-bd-rel"/>
</dbReference>
<dbReference type="RefSeq" id="XP_033517918.1">
    <property type="nucleotide sequence ID" value="XM_033662268.1"/>
</dbReference>
<feature type="region of interest" description="Disordered" evidence="1">
    <location>
        <begin position="608"/>
        <end position="714"/>
    </location>
</feature>
<feature type="compositionally biased region" description="Low complexity" evidence="1">
    <location>
        <begin position="621"/>
        <end position="655"/>
    </location>
</feature>
<evidence type="ECO:0000313" key="2">
    <source>
        <dbReference type="EMBL" id="KAF2123524.1"/>
    </source>
</evidence>
<keyword evidence="3" id="KW-1185">Reference proteome</keyword>
<feature type="region of interest" description="Disordered" evidence="1">
    <location>
        <begin position="434"/>
        <end position="523"/>
    </location>
</feature>
<dbReference type="GO" id="GO:0005737">
    <property type="term" value="C:cytoplasm"/>
    <property type="evidence" value="ECO:0007669"/>
    <property type="project" value="TreeGrafter"/>
</dbReference>
<gene>
    <name evidence="2" type="ORF">P153DRAFT_161605</name>
</gene>
<dbReference type="PANTHER" id="PTHR31010:SF2">
    <property type="entry name" value="RAN-SPECIFIC GTPASE-ACTIVATING PROTEIN 30"/>
    <property type="match status" value="1"/>
</dbReference>
<feature type="region of interest" description="Disordered" evidence="1">
    <location>
        <begin position="355"/>
        <end position="416"/>
    </location>
</feature>
<reference evidence="2" key="1">
    <citation type="journal article" date="2020" name="Stud. Mycol.">
        <title>101 Dothideomycetes genomes: a test case for predicting lifestyles and emergence of pathogens.</title>
        <authorList>
            <person name="Haridas S."/>
            <person name="Albert R."/>
            <person name="Binder M."/>
            <person name="Bloem J."/>
            <person name="Labutti K."/>
            <person name="Salamov A."/>
            <person name="Andreopoulos B."/>
            <person name="Baker S."/>
            <person name="Barry K."/>
            <person name="Bills G."/>
            <person name="Bluhm B."/>
            <person name="Cannon C."/>
            <person name="Castanera R."/>
            <person name="Culley D."/>
            <person name="Daum C."/>
            <person name="Ezra D."/>
            <person name="Gonzalez J."/>
            <person name="Henrissat B."/>
            <person name="Kuo A."/>
            <person name="Liang C."/>
            <person name="Lipzen A."/>
            <person name="Lutzoni F."/>
            <person name="Magnuson J."/>
            <person name="Mondo S."/>
            <person name="Nolan M."/>
            <person name="Ohm R."/>
            <person name="Pangilinan J."/>
            <person name="Park H.-J."/>
            <person name="Ramirez L."/>
            <person name="Alfaro M."/>
            <person name="Sun H."/>
            <person name="Tritt A."/>
            <person name="Yoshinaga Y."/>
            <person name="Zwiers L.-H."/>
            <person name="Turgeon B."/>
            <person name="Goodwin S."/>
            <person name="Spatafora J."/>
            <person name="Crous P."/>
            <person name="Grigoriev I."/>
        </authorList>
    </citation>
    <scope>NUCLEOTIDE SEQUENCE</scope>
    <source>
        <strain evidence="2">CBS 119687</strain>
    </source>
</reference>
<evidence type="ECO:0000313" key="3">
    <source>
        <dbReference type="Proteomes" id="UP000799771"/>
    </source>
</evidence>
<proteinExistence type="predicted"/>
<organism evidence="2 3">
    <name type="scientific">Dothidotthia symphoricarpi CBS 119687</name>
    <dbReference type="NCBI Taxonomy" id="1392245"/>
    <lineage>
        <taxon>Eukaryota</taxon>
        <taxon>Fungi</taxon>
        <taxon>Dikarya</taxon>
        <taxon>Ascomycota</taxon>
        <taxon>Pezizomycotina</taxon>
        <taxon>Dothideomycetes</taxon>
        <taxon>Pleosporomycetidae</taxon>
        <taxon>Pleosporales</taxon>
        <taxon>Dothidotthiaceae</taxon>
        <taxon>Dothidotthia</taxon>
    </lineage>
</organism>
<dbReference type="AlphaFoldDB" id="A0A6A5ZX83"/>
<protein>
    <submittedName>
        <fullName evidence="2">Ran-binding-domain-containing protein</fullName>
    </submittedName>
</protein>
<dbReference type="PANTHER" id="PTHR31010">
    <property type="entry name" value="RAN-SPECIFIC GTPASE-ACTIVATING PROTEIN 30-RELATED"/>
    <property type="match status" value="1"/>
</dbReference>
<feature type="compositionally biased region" description="Acidic residues" evidence="1">
    <location>
        <begin position="434"/>
        <end position="450"/>
    </location>
</feature>
<feature type="compositionally biased region" description="Basic and acidic residues" evidence="1">
    <location>
        <begin position="372"/>
        <end position="381"/>
    </location>
</feature>
<feature type="compositionally biased region" description="Polar residues" evidence="1">
    <location>
        <begin position="665"/>
        <end position="682"/>
    </location>
</feature>
<dbReference type="Pfam" id="PF05508">
    <property type="entry name" value="Ran-binding"/>
    <property type="match status" value="1"/>
</dbReference>
<feature type="compositionally biased region" description="Basic and acidic residues" evidence="1">
    <location>
        <begin position="391"/>
        <end position="407"/>
    </location>
</feature>
<dbReference type="OrthoDB" id="512915at2759"/>
<dbReference type="EMBL" id="ML977526">
    <property type="protein sequence ID" value="KAF2123524.1"/>
    <property type="molecule type" value="Genomic_DNA"/>
</dbReference>
<dbReference type="GO" id="GO:0005634">
    <property type="term" value="C:nucleus"/>
    <property type="evidence" value="ECO:0007669"/>
    <property type="project" value="TreeGrafter"/>
</dbReference>
<dbReference type="GeneID" id="54402700"/>